<gene>
    <name evidence="1" type="ORF">E3U43_011622</name>
</gene>
<keyword evidence="2" id="KW-1185">Reference proteome</keyword>
<evidence type="ECO:0000313" key="2">
    <source>
        <dbReference type="Proteomes" id="UP000793456"/>
    </source>
</evidence>
<dbReference type="Proteomes" id="UP000793456">
    <property type="component" value="Chromosome XVIII"/>
</dbReference>
<comment type="caution">
    <text evidence="1">The sequence shown here is derived from an EMBL/GenBank/DDBJ whole genome shotgun (WGS) entry which is preliminary data.</text>
</comment>
<proteinExistence type="predicted"/>
<dbReference type="EMBL" id="CM011691">
    <property type="protein sequence ID" value="TMS07529.1"/>
    <property type="molecule type" value="Genomic_DNA"/>
</dbReference>
<protein>
    <submittedName>
        <fullName evidence="1">Uncharacterized protein</fullName>
    </submittedName>
</protein>
<name>A0ACD3QKB2_LARCR</name>
<evidence type="ECO:0000313" key="1">
    <source>
        <dbReference type="EMBL" id="TMS07529.1"/>
    </source>
</evidence>
<sequence length="59" mass="6545">MLAHSVAQQYHMAGVRTAETNAEFEDGMEVDAAAMEAGQFEDADVEHWGRWRDGGFLDS</sequence>
<accession>A0ACD3QKB2</accession>
<organism evidence="1 2">
    <name type="scientific">Larimichthys crocea</name>
    <name type="common">Large yellow croaker</name>
    <name type="synonym">Pseudosciaena crocea</name>
    <dbReference type="NCBI Taxonomy" id="215358"/>
    <lineage>
        <taxon>Eukaryota</taxon>
        <taxon>Metazoa</taxon>
        <taxon>Chordata</taxon>
        <taxon>Craniata</taxon>
        <taxon>Vertebrata</taxon>
        <taxon>Euteleostomi</taxon>
        <taxon>Actinopterygii</taxon>
        <taxon>Neopterygii</taxon>
        <taxon>Teleostei</taxon>
        <taxon>Neoteleostei</taxon>
        <taxon>Acanthomorphata</taxon>
        <taxon>Eupercaria</taxon>
        <taxon>Sciaenidae</taxon>
        <taxon>Larimichthys</taxon>
    </lineage>
</organism>
<reference evidence="1" key="1">
    <citation type="submission" date="2018-11" db="EMBL/GenBank/DDBJ databases">
        <title>The sequence and de novo assembly of Larimichthys crocea genome using PacBio and Hi-C technologies.</title>
        <authorList>
            <person name="Xu P."/>
            <person name="Chen B."/>
            <person name="Zhou Z."/>
            <person name="Ke Q."/>
            <person name="Wu Y."/>
            <person name="Bai H."/>
            <person name="Pu F."/>
        </authorList>
    </citation>
    <scope>NUCLEOTIDE SEQUENCE</scope>
    <source>
        <tissue evidence="1">Muscle</tissue>
    </source>
</reference>